<keyword evidence="6" id="KW-0472">Membrane</keyword>
<sequence>MMAVLRKSVSVFVSAFIALTLGLALPAVASAHAVKVSSDPAENAVLSGPPVQVSATFNEPLQKRFSAMTVIGPDDKTDQWQAGDPVVSGAVISVGVKAGAPAGKYTVNYRVISEDGHPVDGSWAFTITGSGSSAAAGAPAISQQPSGTTSSAPVPSANPTDGDLPMWPFVVAVVVSVGAALIWTQRRQS</sequence>
<evidence type="ECO:0000259" key="8">
    <source>
        <dbReference type="Pfam" id="PF04234"/>
    </source>
</evidence>
<feature type="domain" description="CopC" evidence="8">
    <location>
        <begin position="32"/>
        <end position="127"/>
    </location>
</feature>
<dbReference type="EMBL" id="JAOF01000001">
    <property type="protein sequence ID" value="EUA44887.1"/>
    <property type="molecule type" value="Genomic_DNA"/>
</dbReference>
<dbReference type="InterPro" id="IPR014756">
    <property type="entry name" value="Ig_E-set"/>
</dbReference>
<dbReference type="GO" id="GO:0042597">
    <property type="term" value="C:periplasmic space"/>
    <property type="evidence" value="ECO:0007669"/>
    <property type="project" value="InterPro"/>
</dbReference>
<dbReference type="GO" id="GO:0006825">
    <property type="term" value="P:copper ion transport"/>
    <property type="evidence" value="ECO:0007669"/>
    <property type="project" value="InterPro"/>
</dbReference>
<dbReference type="SUPFAM" id="SSF81296">
    <property type="entry name" value="E set domains"/>
    <property type="match status" value="1"/>
</dbReference>
<dbReference type="GO" id="GO:0005886">
    <property type="term" value="C:plasma membrane"/>
    <property type="evidence" value="ECO:0007669"/>
    <property type="project" value="TreeGrafter"/>
</dbReference>
<evidence type="ECO:0000256" key="2">
    <source>
        <dbReference type="ARBA" id="ARBA00022723"/>
    </source>
</evidence>
<reference evidence="9 10" key="1">
    <citation type="submission" date="2013-12" db="EMBL/GenBank/DDBJ databases">
        <authorList>
            <person name="Madinger N."/>
            <person name="Lenaerts A."/>
            <person name="Ordway D."/>
            <person name="DeGroote M.A."/>
            <person name="Parker T."/>
            <person name="Sizemore C."/>
            <person name="Tallon L.J."/>
            <person name="Sadzewicz L.K."/>
            <person name="Sengamalay N."/>
            <person name="Fraser C.M."/>
            <person name="Hine E."/>
            <person name="Shefchek K.A."/>
            <person name="Das S.P."/>
            <person name="Tettelin H."/>
        </authorList>
    </citation>
    <scope>NUCLEOTIDE SEQUENCE [LARGE SCALE GENOMIC DNA]</scope>
    <source>
        <strain evidence="9 10">21</strain>
    </source>
</reference>
<dbReference type="PANTHER" id="PTHR34820">
    <property type="entry name" value="INNER MEMBRANE PROTEIN YEBZ"/>
    <property type="match status" value="1"/>
</dbReference>
<dbReference type="InterPro" id="IPR007348">
    <property type="entry name" value="CopC_dom"/>
</dbReference>
<evidence type="ECO:0000256" key="6">
    <source>
        <dbReference type="SAM" id="Phobius"/>
    </source>
</evidence>
<comment type="subcellular location">
    <subcellularLocation>
        <location evidence="1">Cell envelope</location>
    </subcellularLocation>
</comment>
<evidence type="ECO:0000256" key="7">
    <source>
        <dbReference type="SAM" id="SignalP"/>
    </source>
</evidence>
<dbReference type="InterPro" id="IPR032694">
    <property type="entry name" value="CopC/D"/>
</dbReference>
<dbReference type="GO" id="GO:0030313">
    <property type="term" value="C:cell envelope"/>
    <property type="evidence" value="ECO:0007669"/>
    <property type="project" value="UniProtKB-SubCell"/>
</dbReference>
<evidence type="ECO:0000313" key="10">
    <source>
        <dbReference type="Proteomes" id="UP000020103"/>
    </source>
</evidence>
<evidence type="ECO:0000256" key="5">
    <source>
        <dbReference type="SAM" id="MobiDB-lite"/>
    </source>
</evidence>
<keyword evidence="6" id="KW-1133">Transmembrane helix</keyword>
<keyword evidence="3 7" id="KW-0732">Signal</keyword>
<evidence type="ECO:0000256" key="3">
    <source>
        <dbReference type="ARBA" id="ARBA00022729"/>
    </source>
</evidence>
<dbReference type="InterPro" id="IPR014755">
    <property type="entry name" value="Cu-Rt/internalin_Ig-like"/>
</dbReference>
<proteinExistence type="predicted"/>
<gene>
    <name evidence="9" type="ORF">I543_0157</name>
</gene>
<evidence type="ECO:0000256" key="4">
    <source>
        <dbReference type="ARBA" id="ARBA00023008"/>
    </source>
</evidence>
<dbReference type="GO" id="GO:0046688">
    <property type="term" value="P:response to copper ion"/>
    <property type="evidence" value="ECO:0007669"/>
    <property type="project" value="InterPro"/>
</dbReference>
<comment type="caution">
    <text evidence="9">The sequence shown here is derived from an EMBL/GenBank/DDBJ whole genome shotgun (WGS) entry which is preliminary data.</text>
</comment>
<evidence type="ECO:0000313" key="9">
    <source>
        <dbReference type="EMBL" id="EUA44887.1"/>
    </source>
</evidence>
<dbReference type="GO" id="GO:0005507">
    <property type="term" value="F:copper ion binding"/>
    <property type="evidence" value="ECO:0007669"/>
    <property type="project" value="InterPro"/>
</dbReference>
<accession>A0A829PXJ1</accession>
<feature type="compositionally biased region" description="Low complexity" evidence="5">
    <location>
        <begin position="135"/>
        <end position="146"/>
    </location>
</feature>
<protein>
    <submittedName>
        <fullName evidence="9">CopC domain protein</fullName>
    </submittedName>
</protein>
<keyword evidence="6" id="KW-0812">Transmembrane</keyword>
<name>A0A829PXJ1_9MYCO</name>
<feature type="transmembrane region" description="Helical" evidence="6">
    <location>
        <begin position="166"/>
        <end position="184"/>
    </location>
</feature>
<dbReference type="Pfam" id="PF04234">
    <property type="entry name" value="CopC"/>
    <property type="match status" value="1"/>
</dbReference>
<feature type="compositionally biased region" description="Polar residues" evidence="5">
    <location>
        <begin position="147"/>
        <end position="159"/>
    </location>
</feature>
<organism evidence="9 10">
    <name type="scientific">Mycobacteroides abscessus 21</name>
    <dbReference type="NCBI Taxonomy" id="1299324"/>
    <lineage>
        <taxon>Bacteria</taxon>
        <taxon>Bacillati</taxon>
        <taxon>Actinomycetota</taxon>
        <taxon>Actinomycetes</taxon>
        <taxon>Mycobacteriales</taxon>
        <taxon>Mycobacteriaceae</taxon>
        <taxon>Mycobacteroides</taxon>
        <taxon>Mycobacteroides abscessus</taxon>
    </lineage>
</organism>
<dbReference type="AlphaFoldDB" id="A0A829PXJ1"/>
<feature type="signal peptide" evidence="7">
    <location>
        <begin position="1"/>
        <end position="29"/>
    </location>
</feature>
<dbReference type="Proteomes" id="UP000020103">
    <property type="component" value="Unassembled WGS sequence"/>
</dbReference>
<keyword evidence="2" id="KW-0479">Metal-binding</keyword>
<feature type="chain" id="PRO_5032451808" evidence="7">
    <location>
        <begin position="30"/>
        <end position="189"/>
    </location>
</feature>
<dbReference type="PANTHER" id="PTHR34820:SF4">
    <property type="entry name" value="INNER MEMBRANE PROTEIN YEBZ"/>
    <property type="match status" value="1"/>
</dbReference>
<keyword evidence="4" id="KW-0186">Copper</keyword>
<feature type="region of interest" description="Disordered" evidence="5">
    <location>
        <begin position="135"/>
        <end position="159"/>
    </location>
</feature>
<evidence type="ECO:0000256" key="1">
    <source>
        <dbReference type="ARBA" id="ARBA00004196"/>
    </source>
</evidence>
<dbReference type="Gene3D" id="2.60.40.1220">
    <property type="match status" value="1"/>
</dbReference>